<sequence length="450" mass="50648">MEERQPLTVKALTKYIKLKFDYDKNLQHLLLKGELSNVKRHSRGHLYFTLKDDEAQINAVMFASAASHLTFVPAEGMQVVVKGHITVYEAGGSYSMYVKEMTEDGVGNLYVAFTQMKERLGAEGLFDARFKQPIPTYPQAVGVITSPTGAAIRDILSTIKRRFPLVKVYVYPALVQGEQAEASIVSCIKQANEMKLVDTLIVGRGGGSIEDLWAFNKEGVARAIFESKIPIISAVGHETDFTIADFVADHRAPTPTGAAEMAVPNLPDVLKHFNQLNVRLNHNFNVQFEQKKNQLAQLSNHYIMKNPHALFEQRLMHVNQLNDKLQFVLQDQLTKRKAQFATDYHRLIQFNPMVKVDSSKQHVAFLTQQLKALMSEHLSEHKQNYHVLLTKLEMLNPLSILKKGYSVITDENEEMITTVQSMRVGQIISVALDDGTVKASIKEIQPSESN</sequence>
<dbReference type="NCBIfam" id="TIGR00237">
    <property type="entry name" value="xseA"/>
    <property type="match status" value="1"/>
</dbReference>
<evidence type="ECO:0000256" key="4">
    <source>
        <dbReference type="ARBA" id="ARBA00022839"/>
    </source>
</evidence>
<dbReference type="Proteomes" id="UP001058016">
    <property type="component" value="Chromosome"/>
</dbReference>
<evidence type="ECO:0000256" key="1">
    <source>
        <dbReference type="ARBA" id="ARBA00022490"/>
    </source>
</evidence>
<gene>
    <name evidence="5" type="primary">xseA</name>
    <name evidence="9" type="ORF">J0J69_01580</name>
    <name evidence="10" type="ORF">J0J70_07820</name>
</gene>
<dbReference type="AlphaFoldDB" id="A0A9Q9CJP9"/>
<evidence type="ECO:0000256" key="5">
    <source>
        <dbReference type="HAMAP-Rule" id="MF_00378"/>
    </source>
</evidence>
<keyword evidence="2 5" id="KW-0540">Nuclease</keyword>
<dbReference type="HAMAP" id="MF_00378">
    <property type="entry name" value="Exonuc_7_L"/>
    <property type="match status" value="1"/>
</dbReference>
<protein>
    <recommendedName>
        <fullName evidence="5">Exodeoxyribonuclease 7 large subunit</fullName>
        <ecNumber evidence="5">3.1.11.6</ecNumber>
    </recommendedName>
    <alternativeName>
        <fullName evidence="5">Exodeoxyribonuclease VII large subunit</fullName>
        <shortName evidence="5">Exonuclease VII large subunit</shortName>
    </alternativeName>
</protein>
<evidence type="ECO:0000313" key="11">
    <source>
        <dbReference type="Proteomes" id="UP001058016"/>
    </source>
</evidence>
<dbReference type="GO" id="GO:0008855">
    <property type="term" value="F:exodeoxyribonuclease VII activity"/>
    <property type="evidence" value="ECO:0007669"/>
    <property type="project" value="UniProtKB-UniRule"/>
</dbReference>
<dbReference type="EMBL" id="CP071249">
    <property type="protein sequence ID" value="UUF06308.1"/>
    <property type="molecule type" value="Genomic_DNA"/>
</dbReference>
<dbReference type="PANTHER" id="PTHR30008">
    <property type="entry name" value="EXODEOXYRIBONUCLEASE 7 LARGE SUBUNIT"/>
    <property type="match status" value="1"/>
</dbReference>
<keyword evidence="11" id="KW-1185">Reference proteome</keyword>
<dbReference type="CDD" id="cd04489">
    <property type="entry name" value="ExoVII_LU_OBF"/>
    <property type="match status" value="1"/>
</dbReference>
<keyword evidence="4 5" id="KW-0269">Exonuclease</keyword>
<evidence type="ECO:0000313" key="12">
    <source>
        <dbReference type="Proteomes" id="UP001058072"/>
    </source>
</evidence>
<dbReference type="GO" id="GO:0005737">
    <property type="term" value="C:cytoplasm"/>
    <property type="evidence" value="ECO:0007669"/>
    <property type="project" value="UniProtKB-SubCell"/>
</dbReference>
<dbReference type="Proteomes" id="UP001058072">
    <property type="component" value="Chromosome"/>
</dbReference>
<organism evidence="10 12">
    <name type="scientific">Turicibacter bilis</name>
    <dbReference type="NCBI Taxonomy" id="2735723"/>
    <lineage>
        <taxon>Bacteria</taxon>
        <taxon>Bacillati</taxon>
        <taxon>Bacillota</taxon>
        <taxon>Erysipelotrichia</taxon>
        <taxon>Erysipelotrichales</taxon>
        <taxon>Turicibacteraceae</taxon>
        <taxon>Turicibacter</taxon>
    </lineage>
</organism>
<dbReference type="EMBL" id="CP071250">
    <property type="protein sequence ID" value="UUF07539.1"/>
    <property type="molecule type" value="Genomic_DNA"/>
</dbReference>
<dbReference type="InterPro" id="IPR003753">
    <property type="entry name" value="Exonuc_VII_L"/>
</dbReference>
<dbReference type="EC" id="3.1.11.6" evidence="5"/>
<dbReference type="InterPro" id="IPR020579">
    <property type="entry name" value="Exonuc_VII_lsu_C"/>
</dbReference>
<dbReference type="GO" id="GO:0006308">
    <property type="term" value="P:DNA catabolic process"/>
    <property type="evidence" value="ECO:0007669"/>
    <property type="project" value="UniProtKB-UniRule"/>
</dbReference>
<feature type="domain" description="OB-fold nucleic acid binding" evidence="8">
    <location>
        <begin position="7"/>
        <end position="101"/>
    </location>
</feature>
<dbReference type="Pfam" id="PF02601">
    <property type="entry name" value="Exonuc_VII_L"/>
    <property type="match status" value="1"/>
</dbReference>
<comment type="function">
    <text evidence="5">Bidirectionally degrades single-stranded DNA into large acid-insoluble oligonucleotides, which are then degraded further into small acid-soluble oligonucleotides.</text>
</comment>
<reference evidence="10 11" key="1">
    <citation type="submission" date="2021-03" db="EMBL/GenBank/DDBJ databases">
        <title>Comparative Genomics and Metabolomics in the genus Turicibacter.</title>
        <authorList>
            <person name="Maki J."/>
            <person name="Looft T."/>
        </authorList>
    </citation>
    <scope>NUCLEOTIDE SEQUENCE</scope>
    <source>
        <strain evidence="10">ISU324</strain>
        <strain evidence="9 11">MMM721</strain>
    </source>
</reference>
<proteinExistence type="inferred from homology"/>
<dbReference type="RefSeq" id="WP_055275439.1">
    <property type="nucleotide sequence ID" value="NZ_CP071249.1"/>
</dbReference>
<evidence type="ECO:0000313" key="9">
    <source>
        <dbReference type="EMBL" id="UUF06308.1"/>
    </source>
</evidence>
<comment type="subcellular location">
    <subcellularLocation>
        <location evidence="5 6">Cytoplasm</location>
    </subcellularLocation>
</comment>
<evidence type="ECO:0000259" key="8">
    <source>
        <dbReference type="Pfam" id="PF13742"/>
    </source>
</evidence>
<comment type="catalytic activity">
    <reaction evidence="5 6">
        <text>Exonucleolytic cleavage in either 5'- to 3'- or 3'- to 5'-direction to yield nucleoside 5'-phosphates.</text>
        <dbReference type="EC" id="3.1.11.6"/>
    </reaction>
</comment>
<keyword evidence="3 5" id="KW-0378">Hydrolase</keyword>
<accession>A0A9Q9CJP9</accession>
<dbReference type="Pfam" id="PF13742">
    <property type="entry name" value="tRNA_anti_2"/>
    <property type="match status" value="1"/>
</dbReference>
<dbReference type="InterPro" id="IPR025824">
    <property type="entry name" value="OB-fold_nuc-bd_dom"/>
</dbReference>
<evidence type="ECO:0000256" key="3">
    <source>
        <dbReference type="ARBA" id="ARBA00022801"/>
    </source>
</evidence>
<comment type="subunit">
    <text evidence="5">Heterooligomer composed of large and small subunits.</text>
</comment>
<feature type="domain" description="Exonuclease VII large subunit C-terminal" evidence="7">
    <location>
        <begin position="125"/>
        <end position="439"/>
    </location>
</feature>
<evidence type="ECO:0000256" key="2">
    <source>
        <dbReference type="ARBA" id="ARBA00022722"/>
    </source>
</evidence>
<evidence type="ECO:0000259" key="7">
    <source>
        <dbReference type="Pfam" id="PF02601"/>
    </source>
</evidence>
<dbReference type="GO" id="GO:0003676">
    <property type="term" value="F:nucleic acid binding"/>
    <property type="evidence" value="ECO:0007669"/>
    <property type="project" value="InterPro"/>
</dbReference>
<dbReference type="PANTHER" id="PTHR30008:SF0">
    <property type="entry name" value="EXODEOXYRIBONUCLEASE 7 LARGE SUBUNIT"/>
    <property type="match status" value="1"/>
</dbReference>
<evidence type="ECO:0000313" key="10">
    <source>
        <dbReference type="EMBL" id="UUF07539.1"/>
    </source>
</evidence>
<dbReference type="GO" id="GO:0009318">
    <property type="term" value="C:exodeoxyribonuclease VII complex"/>
    <property type="evidence" value="ECO:0007669"/>
    <property type="project" value="UniProtKB-UniRule"/>
</dbReference>
<evidence type="ECO:0000256" key="6">
    <source>
        <dbReference type="RuleBase" id="RU004355"/>
    </source>
</evidence>
<comment type="similarity">
    <text evidence="5 6">Belongs to the XseA family.</text>
</comment>
<keyword evidence="1 5" id="KW-0963">Cytoplasm</keyword>
<name>A0A9Q9CJP9_9FIRM</name>